<evidence type="ECO:0000313" key="3">
    <source>
        <dbReference type="Proteomes" id="UP000310200"/>
    </source>
</evidence>
<dbReference type="AlphaFoldDB" id="A0A4S2KDG1"/>
<evidence type="ECO:0000313" key="2">
    <source>
        <dbReference type="EMBL" id="TGZ47343.1"/>
    </source>
</evidence>
<protein>
    <submittedName>
        <fullName evidence="2">Uncharacterized protein</fullName>
    </submittedName>
</protein>
<feature type="chain" id="PRO_5020465275" evidence="1">
    <location>
        <begin position="17"/>
        <end position="154"/>
    </location>
</feature>
<dbReference type="PROSITE" id="PS51257">
    <property type="entry name" value="PROKAR_LIPOPROTEIN"/>
    <property type="match status" value="1"/>
</dbReference>
<feature type="signal peptide" evidence="1">
    <location>
        <begin position="1"/>
        <end position="16"/>
    </location>
</feature>
<proteinExistence type="predicted"/>
<organism evidence="2 3">
    <name type="scientific">Temnothorax longispinosus</name>
    <dbReference type="NCBI Taxonomy" id="300112"/>
    <lineage>
        <taxon>Eukaryota</taxon>
        <taxon>Metazoa</taxon>
        <taxon>Ecdysozoa</taxon>
        <taxon>Arthropoda</taxon>
        <taxon>Hexapoda</taxon>
        <taxon>Insecta</taxon>
        <taxon>Pterygota</taxon>
        <taxon>Neoptera</taxon>
        <taxon>Endopterygota</taxon>
        <taxon>Hymenoptera</taxon>
        <taxon>Apocrita</taxon>
        <taxon>Aculeata</taxon>
        <taxon>Formicoidea</taxon>
        <taxon>Formicidae</taxon>
        <taxon>Myrmicinae</taxon>
        <taxon>Temnothorax</taxon>
    </lineage>
</organism>
<accession>A0A4S2KDG1</accession>
<evidence type="ECO:0000256" key="1">
    <source>
        <dbReference type="SAM" id="SignalP"/>
    </source>
</evidence>
<dbReference type="Proteomes" id="UP000310200">
    <property type="component" value="Unassembled WGS sequence"/>
</dbReference>
<reference evidence="2 3" key="1">
    <citation type="journal article" date="2019" name="Philos. Trans. R. Soc. Lond., B, Biol. Sci.">
        <title>Ant behaviour and brain gene expression of defending hosts depend on the ecological success of the intruding social parasite.</title>
        <authorList>
            <person name="Kaur R."/>
            <person name="Stoldt M."/>
            <person name="Jongepier E."/>
            <person name="Feldmeyer B."/>
            <person name="Menzel F."/>
            <person name="Bornberg-Bauer E."/>
            <person name="Foitzik S."/>
        </authorList>
    </citation>
    <scope>NUCLEOTIDE SEQUENCE [LARGE SCALE GENOMIC DNA]</scope>
    <source>
        <tissue evidence="2">Whole body</tissue>
    </source>
</reference>
<gene>
    <name evidence="2" type="ORF">DBV15_00166</name>
</gene>
<keyword evidence="1" id="KW-0732">Signal</keyword>
<dbReference type="EMBL" id="QBLH01002732">
    <property type="protein sequence ID" value="TGZ47343.1"/>
    <property type="molecule type" value="Genomic_DNA"/>
</dbReference>
<keyword evidence="3" id="KW-1185">Reference proteome</keyword>
<sequence>MYRAVIISCLIAVGCAGIVSPVYHANRETRQATTASTNPAQNNNSYYLEGFKIPEESLKPYVYKLAVYSLKALGAVLISTSTVGLICQYTSVCDTVLKKLGVSERTGGRRRRMAHSYSPNEYPYLNELTEILMRAMDNYDVNTANVKQKSKVGQ</sequence>
<comment type="caution">
    <text evidence="2">The sequence shown here is derived from an EMBL/GenBank/DDBJ whole genome shotgun (WGS) entry which is preliminary data.</text>
</comment>
<name>A0A4S2KDG1_9HYME</name>